<dbReference type="InterPro" id="IPR051821">
    <property type="entry name" value="Asp/Asn_beta-hydroxylase"/>
</dbReference>
<reference evidence="6 7" key="1">
    <citation type="submission" date="2015-07" db="EMBL/GenBank/DDBJ databases">
        <title>Draft genome sequence of the Amantichitinum ursilacus IGB-41, a new chitin-degrading bacterium.</title>
        <authorList>
            <person name="Kirstahler P."/>
            <person name="Guenther M."/>
            <person name="Grumaz C."/>
            <person name="Rupp S."/>
            <person name="Zibek S."/>
            <person name="Sohn K."/>
        </authorList>
    </citation>
    <scope>NUCLEOTIDE SEQUENCE [LARGE SCALE GENOMIC DNA]</scope>
    <source>
        <strain evidence="6 7">IGB-41</strain>
    </source>
</reference>
<evidence type="ECO:0000256" key="2">
    <source>
        <dbReference type="ARBA" id="ARBA00022964"/>
    </source>
</evidence>
<dbReference type="GO" id="GO:0051213">
    <property type="term" value="F:dioxygenase activity"/>
    <property type="evidence" value="ECO:0007669"/>
    <property type="project" value="UniProtKB-KW"/>
</dbReference>
<keyword evidence="7" id="KW-1185">Reference proteome</keyword>
<feature type="transmembrane region" description="Helical" evidence="4">
    <location>
        <begin position="285"/>
        <end position="303"/>
    </location>
</feature>
<name>A0A0N0XFI0_9NEIS</name>
<feature type="domain" description="Aspartyl/asparaginy/proline hydroxylase" evidence="5">
    <location>
        <begin position="74"/>
        <end position="227"/>
    </location>
</feature>
<keyword evidence="3" id="KW-0560">Oxidoreductase</keyword>
<evidence type="ECO:0000256" key="3">
    <source>
        <dbReference type="ARBA" id="ARBA00023002"/>
    </source>
</evidence>
<organism evidence="6 7">
    <name type="scientific">Amantichitinum ursilacus</name>
    <dbReference type="NCBI Taxonomy" id="857265"/>
    <lineage>
        <taxon>Bacteria</taxon>
        <taxon>Pseudomonadati</taxon>
        <taxon>Pseudomonadota</taxon>
        <taxon>Betaproteobacteria</taxon>
        <taxon>Neisseriales</taxon>
        <taxon>Chitinibacteraceae</taxon>
        <taxon>Amantichitinum</taxon>
    </lineage>
</organism>
<dbReference type="EMBL" id="LAQT01000038">
    <property type="protein sequence ID" value="KPC49080.1"/>
    <property type="molecule type" value="Genomic_DNA"/>
</dbReference>
<comment type="similarity">
    <text evidence="1">Belongs to the aspartyl/asparaginyl beta-hydroxylase family.</text>
</comment>
<dbReference type="PATRIC" id="fig|857265.3.peg.4340"/>
<protein>
    <submittedName>
        <fullName evidence="6">Aspartyl/Asparaginyl beta-hydroxylase</fullName>
    </submittedName>
</protein>
<dbReference type="Proteomes" id="UP000037939">
    <property type="component" value="Unassembled WGS sequence"/>
</dbReference>
<dbReference type="RefSeq" id="WP_169788475.1">
    <property type="nucleotide sequence ID" value="NZ_LAQT01000038.1"/>
</dbReference>
<dbReference type="InterPro" id="IPR027443">
    <property type="entry name" value="IPNS-like_sf"/>
</dbReference>
<dbReference type="InterPro" id="IPR007803">
    <property type="entry name" value="Asp/Arg/Pro-Hydrxlase"/>
</dbReference>
<evidence type="ECO:0000256" key="4">
    <source>
        <dbReference type="SAM" id="Phobius"/>
    </source>
</evidence>
<comment type="caution">
    <text evidence="6">The sequence shown here is derived from an EMBL/GenBank/DDBJ whole genome shotgun (WGS) entry which is preliminary data.</text>
</comment>
<keyword evidence="2" id="KW-0223">Dioxygenase</keyword>
<evidence type="ECO:0000259" key="5">
    <source>
        <dbReference type="Pfam" id="PF05118"/>
    </source>
</evidence>
<proteinExistence type="inferred from homology"/>
<dbReference type="PANTHER" id="PTHR46332:SF5">
    <property type="entry name" value="ASPARTATE BETA-HYDROXYLASE DOMAIN CONTAINING 2"/>
    <property type="match status" value="1"/>
</dbReference>
<evidence type="ECO:0000313" key="6">
    <source>
        <dbReference type="EMBL" id="KPC49080.1"/>
    </source>
</evidence>
<accession>A0A0N0XFI0</accession>
<dbReference type="PANTHER" id="PTHR46332">
    <property type="entry name" value="ASPARTATE BETA-HYDROXYLASE DOMAIN-CONTAINING PROTEIN 2"/>
    <property type="match status" value="1"/>
</dbReference>
<gene>
    <name evidence="6" type="ORF">WG78_21210</name>
</gene>
<evidence type="ECO:0000313" key="7">
    <source>
        <dbReference type="Proteomes" id="UP000037939"/>
    </source>
</evidence>
<keyword evidence="4" id="KW-1133">Transmembrane helix</keyword>
<dbReference type="Gene3D" id="2.60.120.330">
    <property type="entry name" value="B-lactam Antibiotic, Isopenicillin N Synthase, Chain"/>
    <property type="match status" value="1"/>
</dbReference>
<keyword evidence="4" id="KW-0812">Transmembrane</keyword>
<dbReference type="AlphaFoldDB" id="A0A0N0XFI0"/>
<dbReference type="STRING" id="857265.WG78_21210"/>
<dbReference type="SUPFAM" id="SSF51197">
    <property type="entry name" value="Clavaminate synthase-like"/>
    <property type="match status" value="1"/>
</dbReference>
<evidence type="ECO:0000256" key="1">
    <source>
        <dbReference type="ARBA" id="ARBA00007730"/>
    </source>
</evidence>
<dbReference type="Pfam" id="PF05118">
    <property type="entry name" value="Asp_Arg_Hydrox"/>
    <property type="match status" value="1"/>
</dbReference>
<keyword evidence="4" id="KW-0472">Membrane</keyword>
<sequence>MGSWLIKALILAPVLMSVLYVHFRGRERHKFFKQLFDHSAFVAPINVLMYLFSRVPTTPYIPVSYFKDLEIIQANWEMIRAEAEALHNAQQIRAAQHNDDAGFNSFFKFGWKRFYLKWYGDSHPSAEQLCPKTVALVRDLPSIKAAMFAYLPVDGKLNAHRDPFAGSLRYHLGLITPNDDRCFISVDGERYSWRDGEGVVFDETYIHWVENKSGKDRLIFFADLERPMNNRIMQAFNGWIGRNLVAQAASPNQDGDKVGAISKLFRYADLMGQQRRRFKRWNPRVYKFTRIALIVAVIALIYWL</sequence>
<feature type="transmembrane region" description="Helical" evidence="4">
    <location>
        <begin position="6"/>
        <end position="23"/>
    </location>
</feature>